<keyword evidence="3" id="KW-0804">Transcription</keyword>
<protein>
    <recommendedName>
        <fullName evidence="5">HTH tetR-type domain-containing protein</fullName>
    </recommendedName>
</protein>
<evidence type="ECO:0000313" key="6">
    <source>
        <dbReference type="EMBL" id="ODG90137.1"/>
    </source>
</evidence>
<dbReference type="PANTHER" id="PTHR47506">
    <property type="entry name" value="TRANSCRIPTIONAL REGULATORY PROTEIN"/>
    <property type="match status" value="1"/>
</dbReference>
<dbReference type="SUPFAM" id="SSF48498">
    <property type="entry name" value="Tetracyclin repressor-like, C-terminal domain"/>
    <property type="match status" value="1"/>
</dbReference>
<dbReference type="PRINTS" id="PR00455">
    <property type="entry name" value="HTHTETR"/>
</dbReference>
<keyword evidence="1" id="KW-0805">Transcription regulation</keyword>
<dbReference type="Gene3D" id="1.10.357.10">
    <property type="entry name" value="Tetracycline Repressor, domain 2"/>
    <property type="match status" value="1"/>
</dbReference>
<dbReference type="InterPro" id="IPR001647">
    <property type="entry name" value="HTH_TetR"/>
</dbReference>
<dbReference type="RefSeq" id="WP_069035032.1">
    <property type="nucleotide sequence ID" value="NZ_MDKC01000035.1"/>
</dbReference>
<accession>A0ABX2ZKA2</accession>
<evidence type="ECO:0000313" key="7">
    <source>
        <dbReference type="Proteomes" id="UP000094580"/>
    </source>
</evidence>
<proteinExistence type="predicted"/>
<comment type="caution">
    <text evidence="6">The sequence shown here is derived from an EMBL/GenBank/DDBJ whole genome shotgun (WGS) entry which is preliminary data.</text>
</comment>
<keyword evidence="2 4" id="KW-0238">DNA-binding</keyword>
<dbReference type="InterPro" id="IPR036271">
    <property type="entry name" value="Tet_transcr_reg_TetR-rel_C_sf"/>
</dbReference>
<evidence type="ECO:0000259" key="5">
    <source>
        <dbReference type="PROSITE" id="PS50977"/>
    </source>
</evidence>
<feature type="DNA-binding region" description="H-T-H motif" evidence="4">
    <location>
        <begin position="29"/>
        <end position="48"/>
    </location>
</feature>
<dbReference type="PANTHER" id="PTHR47506:SF6">
    <property type="entry name" value="HTH-TYPE TRANSCRIPTIONAL REPRESSOR NEMR"/>
    <property type="match status" value="1"/>
</dbReference>
<dbReference type="Pfam" id="PF00440">
    <property type="entry name" value="TetR_N"/>
    <property type="match status" value="1"/>
</dbReference>
<evidence type="ECO:0000256" key="1">
    <source>
        <dbReference type="ARBA" id="ARBA00023015"/>
    </source>
</evidence>
<dbReference type="InterPro" id="IPR009057">
    <property type="entry name" value="Homeodomain-like_sf"/>
</dbReference>
<organism evidence="6 7">
    <name type="scientific">Gottfriedia luciferensis</name>
    <dbReference type="NCBI Taxonomy" id="178774"/>
    <lineage>
        <taxon>Bacteria</taxon>
        <taxon>Bacillati</taxon>
        <taxon>Bacillota</taxon>
        <taxon>Bacilli</taxon>
        <taxon>Bacillales</taxon>
        <taxon>Bacillaceae</taxon>
        <taxon>Gottfriedia</taxon>
    </lineage>
</organism>
<evidence type="ECO:0000256" key="2">
    <source>
        <dbReference type="ARBA" id="ARBA00023125"/>
    </source>
</evidence>
<keyword evidence="7" id="KW-1185">Reference proteome</keyword>
<evidence type="ECO:0000256" key="4">
    <source>
        <dbReference type="PROSITE-ProRule" id="PRU00335"/>
    </source>
</evidence>
<gene>
    <name evidence="6" type="ORF">BED47_12415</name>
</gene>
<dbReference type="SUPFAM" id="SSF46689">
    <property type="entry name" value="Homeodomain-like"/>
    <property type="match status" value="1"/>
</dbReference>
<feature type="domain" description="HTH tetR-type" evidence="5">
    <location>
        <begin position="6"/>
        <end position="66"/>
    </location>
</feature>
<dbReference type="EMBL" id="MDKC01000035">
    <property type="protein sequence ID" value="ODG90137.1"/>
    <property type="molecule type" value="Genomic_DNA"/>
</dbReference>
<evidence type="ECO:0000256" key="3">
    <source>
        <dbReference type="ARBA" id="ARBA00023163"/>
    </source>
</evidence>
<reference evidence="6 7" key="1">
    <citation type="submission" date="2016-07" db="EMBL/GenBank/DDBJ databases">
        <authorList>
            <person name="Townsley L."/>
            <person name="Shank E.A."/>
        </authorList>
    </citation>
    <scope>NUCLEOTIDE SEQUENCE [LARGE SCALE GENOMIC DNA]</scope>
    <source>
        <strain evidence="6 7">CH01</strain>
    </source>
</reference>
<dbReference type="PROSITE" id="PS50977">
    <property type="entry name" value="HTH_TETR_2"/>
    <property type="match status" value="1"/>
</dbReference>
<name>A0ABX2ZKA2_9BACI</name>
<sequence length="196" mass="22690">MTIKTKSTKENIKEAATKLFAKKGYSGMTLREIANEVGIKAPSVYAFFEGKDDIFLAVYKETLDGHLSIVESHFKSNQSTKVQLYSILKSAIDFQYQEELKAKILVRLMTSPPEFIKEDIMKRFGSMELDEYKILFEIFRQGIEKGEIKDSDCHALALSFQCIMDGLFWQMHRHSEEEIYTRLGITFNQFWNGISQ</sequence>
<dbReference type="Gene3D" id="1.10.10.60">
    <property type="entry name" value="Homeodomain-like"/>
    <property type="match status" value="1"/>
</dbReference>
<dbReference type="Proteomes" id="UP000094580">
    <property type="component" value="Unassembled WGS sequence"/>
</dbReference>